<evidence type="ECO:0000259" key="1">
    <source>
        <dbReference type="PROSITE" id="PS51286"/>
    </source>
</evidence>
<accession>A0A1Q9EMH3</accession>
<protein>
    <recommendedName>
        <fullName evidence="1">RAP domain-containing protein</fullName>
    </recommendedName>
</protein>
<evidence type="ECO:0000313" key="3">
    <source>
        <dbReference type="Proteomes" id="UP000186817"/>
    </source>
</evidence>
<dbReference type="OrthoDB" id="440686at2759"/>
<dbReference type="Proteomes" id="UP000186817">
    <property type="component" value="Unassembled WGS sequence"/>
</dbReference>
<gene>
    <name evidence="2" type="ORF">AK812_SmicGene7874</name>
</gene>
<keyword evidence="3" id="KW-1185">Reference proteome</keyword>
<feature type="domain" description="RAP" evidence="1">
    <location>
        <begin position="74"/>
        <end position="138"/>
    </location>
</feature>
<reference evidence="2 3" key="1">
    <citation type="submission" date="2016-02" db="EMBL/GenBank/DDBJ databases">
        <title>Genome analysis of coral dinoflagellate symbionts highlights evolutionary adaptations to a symbiotic lifestyle.</title>
        <authorList>
            <person name="Aranda M."/>
            <person name="Li Y."/>
            <person name="Liew Y.J."/>
            <person name="Baumgarten S."/>
            <person name="Simakov O."/>
            <person name="Wilson M."/>
            <person name="Piel J."/>
            <person name="Ashoor H."/>
            <person name="Bougouffa S."/>
            <person name="Bajic V.B."/>
            <person name="Ryu T."/>
            <person name="Ravasi T."/>
            <person name="Bayer T."/>
            <person name="Micklem G."/>
            <person name="Kim H."/>
            <person name="Bhak J."/>
            <person name="Lajeunesse T.C."/>
            <person name="Voolstra C.R."/>
        </authorList>
    </citation>
    <scope>NUCLEOTIDE SEQUENCE [LARGE SCALE GENOMIC DNA]</scope>
    <source>
        <strain evidence="2 3">CCMP2467</strain>
    </source>
</reference>
<sequence length="142" mass="16026">MYKRLSKLTKFCQCHFVLVVVGITFDLRGSCRARQVAGVLDQLGVQCDVAARAGPFALHVVAKMPNPRTDGEDIVYECCEASCYCALRQDDKNGAPQPLASTKLRHKLLQRLGVQLVQINVWEWNRLSEAQRVNYMVKMQSL</sequence>
<dbReference type="SMART" id="SM00952">
    <property type="entry name" value="RAP"/>
    <property type="match status" value="1"/>
</dbReference>
<dbReference type="AlphaFoldDB" id="A0A1Q9EMH3"/>
<organism evidence="2 3">
    <name type="scientific">Symbiodinium microadriaticum</name>
    <name type="common">Dinoflagellate</name>
    <name type="synonym">Zooxanthella microadriatica</name>
    <dbReference type="NCBI Taxonomy" id="2951"/>
    <lineage>
        <taxon>Eukaryota</taxon>
        <taxon>Sar</taxon>
        <taxon>Alveolata</taxon>
        <taxon>Dinophyceae</taxon>
        <taxon>Suessiales</taxon>
        <taxon>Symbiodiniaceae</taxon>
        <taxon>Symbiodinium</taxon>
    </lineage>
</organism>
<dbReference type="PROSITE" id="PS51286">
    <property type="entry name" value="RAP"/>
    <property type="match status" value="1"/>
</dbReference>
<evidence type="ECO:0000313" key="2">
    <source>
        <dbReference type="EMBL" id="OLQ08625.1"/>
    </source>
</evidence>
<dbReference type="InterPro" id="IPR013584">
    <property type="entry name" value="RAP"/>
</dbReference>
<dbReference type="Pfam" id="PF08373">
    <property type="entry name" value="RAP"/>
    <property type="match status" value="1"/>
</dbReference>
<dbReference type="EMBL" id="LSRX01000113">
    <property type="protein sequence ID" value="OLQ08625.1"/>
    <property type="molecule type" value="Genomic_DNA"/>
</dbReference>
<name>A0A1Q9EMH3_SYMMI</name>
<comment type="caution">
    <text evidence="2">The sequence shown here is derived from an EMBL/GenBank/DDBJ whole genome shotgun (WGS) entry which is preliminary data.</text>
</comment>
<proteinExistence type="predicted"/>